<dbReference type="GO" id="GO:0005524">
    <property type="term" value="F:ATP binding"/>
    <property type="evidence" value="ECO:0007669"/>
    <property type="project" value="UniProtKB-UniRule"/>
</dbReference>
<keyword evidence="1" id="KW-0067">ATP-binding</keyword>
<feature type="compositionally biased region" description="Low complexity" evidence="2">
    <location>
        <begin position="37"/>
        <end position="47"/>
    </location>
</feature>
<evidence type="ECO:0000313" key="4">
    <source>
        <dbReference type="EMBL" id="TRY77392.1"/>
    </source>
</evidence>
<evidence type="ECO:0000256" key="1">
    <source>
        <dbReference type="PROSITE-ProRule" id="PRU10141"/>
    </source>
</evidence>
<dbReference type="GO" id="GO:0004674">
    <property type="term" value="F:protein serine/threonine kinase activity"/>
    <property type="evidence" value="ECO:0007669"/>
    <property type="project" value="TreeGrafter"/>
</dbReference>
<feature type="compositionally biased region" description="Low complexity" evidence="2">
    <location>
        <begin position="127"/>
        <end position="137"/>
    </location>
</feature>
<sequence length="788" mass="86662">MPSLEQSLSGSSDEGRGFVGGGNHNDGMVELEDGVRSLSSAYSSASSETIRSQTVTSESILNADKDQEELRPGVKEWIAEEHQENEASKKDCVATSSPHRTVPSEPHHTSQSIFSPPEGDLPPTSPPRTRVVPLPLSGEGNKSAYTPCSQRKGLPPKAARSRPNSFRSTFRQSTDVSGNCGNGGGVGGSVPPSLDTLLKSATAEWVQPNGCSSPKTNKQPLSPPSALSPSDQTHGAGSTTPNLPRRSSFRDPATLSKLSSQNQQERRGSLKSFASSLLDRKGSFRTLLGNSTSPLRGSSDSLFSKVHNNSQRLSRTVVTKSTPNVSSKDGYSEKKGSFRNRKGPPPSVPQSPIKKDSGISIGEAFHDNLEPNMTKPRTTSKIRGLGTSGGSLSTESTGTLEFDSSLSSVATTSNMKLSNSGDFSIPLKKEYDIVQTIGEGWFSRVYLAEHRETRQEIVLKAINSKTVSVDDFWREYQHSYLLSAHPNVLTIFDVVFQAKDYYMFATEYAPLGDLTSNVSDRGIGEMNTKRVAKQIGSALEWVHSKKLCHLDVKLDSVLVFKSDFSWVKLCDFGAVRSQGDIVIKKNELLPYCPPELVAKHANEYYQVDKVQDVFQFGIVLFFCLFGILPWQRADVTDPYYSEFFAWRSKKTSKPPKHFKPMTTRSQKLFRKLMDVDPAKRLLLHEIPKYTDDKWLKKVPKSPFNGSGSDPKQISDGISQLTMGSFQSVHSNAVEKNKVLYTLLQHGVETTVDRSQKNSRIINWIQHGQAIQEDTGGSSTLPTDQLNLE</sequence>
<dbReference type="InterPro" id="IPR000719">
    <property type="entry name" value="Prot_kinase_dom"/>
</dbReference>
<feature type="compositionally biased region" description="Polar residues" evidence="2">
    <location>
        <begin position="288"/>
        <end position="329"/>
    </location>
</feature>
<feature type="compositionally biased region" description="Polar residues" evidence="2">
    <location>
        <begin position="1"/>
        <end position="12"/>
    </location>
</feature>
<reference evidence="4 5" key="1">
    <citation type="journal article" date="2018" name="Nat. Ecol. Evol.">
        <title>Genomic signatures of mitonuclear coevolution across populations of Tigriopus californicus.</title>
        <authorList>
            <person name="Barreto F.S."/>
            <person name="Watson E.T."/>
            <person name="Lima T.G."/>
            <person name="Willett C.S."/>
            <person name="Edmands S."/>
            <person name="Li W."/>
            <person name="Burton R.S."/>
        </authorList>
    </citation>
    <scope>NUCLEOTIDE SEQUENCE [LARGE SCALE GENOMIC DNA]</scope>
    <source>
        <strain evidence="4 5">San Diego</strain>
    </source>
</reference>
<comment type="caution">
    <text evidence="4">The sequence shown here is derived from an EMBL/GenBank/DDBJ whole genome shotgun (WGS) entry which is preliminary data.</text>
</comment>
<evidence type="ECO:0000313" key="5">
    <source>
        <dbReference type="Proteomes" id="UP000318571"/>
    </source>
</evidence>
<dbReference type="PANTHER" id="PTHR24359:SF1">
    <property type="entry name" value="INHIBITOR OF NUCLEAR FACTOR KAPPA-B KINASE EPSILON SUBUNIT HOMOLOG 1-RELATED"/>
    <property type="match status" value="1"/>
</dbReference>
<name>A0A553PI75_TIGCA</name>
<dbReference type="InterPro" id="IPR011009">
    <property type="entry name" value="Kinase-like_dom_sf"/>
</dbReference>
<dbReference type="PANTHER" id="PTHR24359">
    <property type="entry name" value="SERINE/THREONINE-PROTEIN KINASE SBK1"/>
    <property type="match status" value="1"/>
</dbReference>
<gene>
    <name evidence="4" type="ORF">TCAL_00140</name>
</gene>
<protein>
    <recommendedName>
        <fullName evidence="3">Protein kinase domain-containing protein</fullName>
    </recommendedName>
</protein>
<dbReference type="PROSITE" id="PS00107">
    <property type="entry name" value="PROTEIN_KINASE_ATP"/>
    <property type="match status" value="1"/>
</dbReference>
<dbReference type="STRING" id="6832.A0A553PI75"/>
<dbReference type="SUPFAM" id="SSF56112">
    <property type="entry name" value="Protein kinase-like (PK-like)"/>
    <property type="match status" value="1"/>
</dbReference>
<proteinExistence type="predicted"/>
<feature type="compositionally biased region" description="Basic and acidic residues" evidence="2">
    <location>
        <begin position="63"/>
        <end position="92"/>
    </location>
</feature>
<feature type="domain" description="Protein kinase" evidence="3">
    <location>
        <begin position="431"/>
        <end position="695"/>
    </location>
</feature>
<feature type="region of interest" description="Disordered" evidence="2">
    <location>
        <begin position="1"/>
        <end position="397"/>
    </location>
</feature>
<dbReference type="PROSITE" id="PS50011">
    <property type="entry name" value="PROTEIN_KINASE_DOM"/>
    <property type="match status" value="1"/>
</dbReference>
<feature type="compositionally biased region" description="Polar residues" evidence="2">
    <location>
        <begin position="231"/>
        <end position="242"/>
    </location>
</feature>
<dbReference type="Pfam" id="PF00069">
    <property type="entry name" value="Pkinase"/>
    <property type="match status" value="1"/>
</dbReference>
<accession>A0A553PI75</accession>
<feature type="compositionally biased region" description="Polar residues" evidence="2">
    <location>
        <begin position="162"/>
        <end position="175"/>
    </location>
</feature>
<dbReference type="EMBL" id="VCGU01000004">
    <property type="protein sequence ID" value="TRY77392.1"/>
    <property type="molecule type" value="Genomic_DNA"/>
</dbReference>
<feature type="compositionally biased region" description="Polar residues" evidence="2">
    <location>
        <begin position="48"/>
        <end position="60"/>
    </location>
</feature>
<dbReference type="Gene3D" id="1.10.510.10">
    <property type="entry name" value="Transferase(Phosphotransferase) domain 1"/>
    <property type="match status" value="1"/>
</dbReference>
<keyword evidence="1" id="KW-0547">Nucleotide-binding</keyword>
<feature type="compositionally biased region" description="Polar residues" evidence="2">
    <location>
        <begin position="209"/>
        <end position="219"/>
    </location>
</feature>
<evidence type="ECO:0000259" key="3">
    <source>
        <dbReference type="PROSITE" id="PS50011"/>
    </source>
</evidence>
<dbReference type="InterPro" id="IPR017441">
    <property type="entry name" value="Protein_kinase_ATP_BS"/>
</dbReference>
<dbReference type="Proteomes" id="UP000318571">
    <property type="component" value="Chromosome 5"/>
</dbReference>
<feature type="binding site" evidence="1">
    <location>
        <position position="460"/>
    </location>
    <ligand>
        <name>ATP</name>
        <dbReference type="ChEBI" id="CHEBI:30616"/>
    </ligand>
</feature>
<dbReference type="AlphaFoldDB" id="A0A553PI75"/>
<evidence type="ECO:0000256" key="2">
    <source>
        <dbReference type="SAM" id="MobiDB-lite"/>
    </source>
</evidence>
<keyword evidence="5" id="KW-1185">Reference proteome</keyword>
<organism evidence="4 5">
    <name type="scientific">Tigriopus californicus</name>
    <name type="common">Marine copepod</name>
    <dbReference type="NCBI Taxonomy" id="6832"/>
    <lineage>
        <taxon>Eukaryota</taxon>
        <taxon>Metazoa</taxon>
        <taxon>Ecdysozoa</taxon>
        <taxon>Arthropoda</taxon>
        <taxon>Crustacea</taxon>
        <taxon>Multicrustacea</taxon>
        <taxon>Hexanauplia</taxon>
        <taxon>Copepoda</taxon>
        <taxon>Harpacticoida</taxon>
        <taxon>Harpacticidae</taxon>
        <taxon>Tigriopus</taxon>
    </lineage>
</organism>